<dbReference type="InterPro" id="IPR036890">
    <property type="entry name" value="HATPase_C_sf"/>
</dbReference>
<dbReference type="InterPro" id="IPR004358">
    <property type="entry name" value="Sig_transdc_His_kin-like_C"/>
</dbReference>
<dbReference type="Pfam" id="PF00072">
    <property type="entry name" value="Response_reg"/>
    <property type="match status" value="1"/>
</dbReference>
<evidence type="ECO:0000313" key="10">
    <source>
        <dbReference type="Proteomes" id="UP000556201"/>
    </source>
</evidence>
<dbReference type="GO" id="GO:0000155">
    <property type="term" value="F:phosphorelay sensor kinase activity"/>
    <property type="evidence" value="ECO:0007669"/>
    <property type="project" value="InterPro"/>
</dbReference>
<evidence type="ECO:0000256" key="4">
    <source>
        <dbReference type="ARBA" id="ARBA00023012"/>
    </source>
</evidence>
<dbReference type="PANTHER" id="PTHR45339:SF5">
    <property type="entry name" value="HISTIDINE KINASE"/>
    <property type="match status" value="1"/>
</dbReference>
<dbReference type="SMART" id="SM00448">
    <property type="entry name" value="REC"/>
    <property type="match status" value="1"/>
</dbReference>
<dbReference type="Pfam" id="PF02518">
    <property type="entry name" value="HATPase_c"/>
    <property type="match status" value="1"/>
</dbReference>
<evidence type="ECO:0000313" key="9">
    <source>
        <dbReference type="EMBL" id="MBB5771532.1"/>
    </source>
</evidence>
<dbReference type="CDD" id="cd00082">
    <property type="entry name" value="HisKA"/>
    <property type="match status" value="1"/>
</dbReference>
<feature type="transmembrane region" description="Helical" evidence="6">
    <location>
        <begin position="194"/>
        <end position="215"/>
    </location>
</feature>
<dbReference type="Gene3D" id="1.10.287.130">
    <property type="match status" value="1"/>
</dbReference>
<dbReference type="CDD" id="cd16922">
    <property type="entry name" value="HATPase_EvgS-ArcB-TorS-like"/>
    <property type="match status" value="1"/>
</dbReference>
<dbReference type="PRINTS" id="PR00344">
    <property type="entry name" value="BCTRLSENSOR"/>
</dbReference>
<dbReference type="SMART" id="SM00388">
    <property type="entry name" value="HisKA"/>
    <property type="match status" value="1"/>
</dbReference>
<evidence type="ECO:0000256" key="1">
    <source>
        <dbReference type="ARBA" id="ARBA00000085"/>
    </source>
</evidence>
<dbReference type="SUPFAM" id="SSF47384">
    <property type="entry name" value="Homodimeric domain of signal transducing histidine kinase"/>
    <property type="match status" value="1"/>
</dbReference>
<dbReference type="InterPro" id="IPR036097">
    <property type="entry name" value="HisK_dim/P_sf"/>
</dbReference>
<name>A0A7W9FTY3_BREVE</name>
<proteinExistence type="predicted"/>
<keyword evidence="4" id="KW-0902">Two-component regulatory system</keyword>
<dbReference type="Gene3D" id="3.30.565.10">
    <property type="entry name" value="Histidine kinase-like ATPase, C-terminal domain"/>
    <property type="match status" value="1"/>
</dbReference>
<dbReference type="Proteomes" id="UP000556201">
    <property type="component" value="Unassembled WGS sequence"/>
</dbReference>
<gene>
    <name evidence="9" type="ORF">HNP47_001501</name>
</gene>
<dbReference type="EMBL" id="JACHLJ010000001">
    <property type="protein sequence ID" value="MBB5771532.1"/>
    <property type="molecule type" value="Genomic_DNA"/>
</dbReference>
<sequence length="623" mass="67952">MIRLFNTRKSLNIRRHWSLWAGAAATPVALLVVGSILLHQTSVQTDKARQLTQAVRAQTLAEEARGVLLTLESSQRGYLITGNEAHLEPYDKEMRRLEPIAADLRQALSGDKRQSDRLLTLAAVAGLRLNIMEQAVALRRAGRVSEASELVQRDNGRRLMAELMRELDVLIQTERIKAERLRAERVAAGNNVTAGVWFTILALLAVWAASTWVGARAMRAAERSRLEAELADRSKSSFLAMMSHELRTPMNGVLGMAHLLELSELTPQQSERVSAIKTCGEGLMVVLNDILDLSKIEADKLDLEAVPFDIVQVARHAVMLCTPAAESKDLFLDLRAGGLDTLFVRGDPHRVRQILANLISNAVKFTDRGGVYVRLASTTEGDQRHLSITVADTGIGISPEAQKQLFEPFSQADASITRQFGGTGLGLAISRHLARLMGGDIVVQSQHGAGSAFTFSGVFEAELQSAVDAPKSGLVEIAQPSERPLSVLVAEDNPHNQAVVRAFLEALGCDCHIVGNGQLAIEAVADRDFDLVLMDIQMPVVDGLSAMKAIRSLPRDRGRLPIIALTANAMAGDRTRFLSEGFDDHVAKPIEPTRLAEALVSATKVQRPELSKTSDLSLEVMYY</sequence>
<dbReference type="EC" id="2.7.13.3" evidence="2"/>
<dbReference type="InterPro" id="IPR001789">
    <property type="entry name" value="Sig_transdc_resp-reg_receiver"/>
</dbReference>
<evidence type="ECO:0000259" key="7">
    <source>
        <dbReference type="PROSITE" id="PS50109"/>
    </source>
</evidence>
<dbReference type="PROSITE" id="PS50109">
    <property type="entry name" value="HIS_KIN"/>
    <property type="match status" value="1"/>
</dbReference>
<dbReference type="RefSeq" id="WP_184278955.1">
    <property type="nucleotide sequence ID" value="NZ_JACHLJ010000001.1"/>
</dbReference>
<dbReference type="CDD" id="cd19410">
    <property type="entry name" value="HK9-like_sensor"/>
    <property type="match status" value="1"/>
</dbReference>
<keyword evidence="3 5" id="KW-0597">Phosphoprotein</keyword>
<dbReference type="InterPro" id="IPR003661">
    <property type="entry name" value="HisK_dim/P_dom"/>
</dbReference>
<feature type="modified residue" description="4-aspartylphosphate" evidence="5">
    <location>
        <position position="535"/>
    </location>
</feature>
<dbReference type="SUPFAM" id="SSF55874">
    <property type="entry name" value="ATPase domain of HSP90 chaperone/DNA topoisomerase II/histidine kinase"/>
    <property type="match status" value="1"/>
</dbReference>
<dbReference type="FunFam" id="3.30.565.10:FF:000010">
    <property type="entry name" value="Sensor histidine kinase RcsC"/>
    <property type="match status" value="1"/>
</dbReference>
<keyword evidence="6" id="KW-0472">Membrane</keyword>
<dbReference type="PROSITE" id="PS50110">
    <property type="entry name" value="RESPONSE_REGULATORY"/>
    <property type="match status" value="1"/>
</dbReference>
<feature type="transmembrane region" description="Helical" evidence="6">
    <location>
        <begin position="20"/>
        <end position="38"/>
    </location>
</feature>
<keyword evidence="9" id="KW-0418">Kinase</keyword>
<dbReference type="Pfam" id="PF00512">
    <property type="entry name" value="HisKA"/>
    <property type="match status" value="1"/>
</dbReference>
<dbReference type="SMART" id="SM00387">
    <property type="entry name" value="HATPase_c"/>
    <property type="match status" value="1"/>
</dbReference>
<evidence type="ECO:0000256" key="5">
    <source>
        <dbReference type="PROSITE-ProRule" id="PRU00169"/>
    </source>
</evidence>
<keyword evidence="6" id="KW-1133">Transmembrane helix</keyword>
<evidence type="ECO:0000256" key="6">
    <source>
        <dbReference type="SAM" id="Phobius"/>
    </source>
</evidence>
<protein>
    <recommendedName>
        <fullName evidence="2">histidine kinase</fullName>
        <ecNumber evidence="2">2.7.13.3</ecNumber>
    </recommendedName>
</protein>
<comment type="caution">
    <text evidence="9">The sequence shown here is derived from an EMBL/GenBank/DDBJ whole genome shotgun (WGS) entry which is preliminary data.</text>
</comment>
<dbReference type="SUPFAM" id="SSF52172">
    <property type="entry name" value="CheY-like"/>
    <property type="match status" value="1"/>
</dbReference>
<dbReference type="InterPro" id="IPR005467">
    <property type="entry name" value="His_kinase_dom"/>
</dbReference>
<dbReference type="CDD" id="cd17546">
    <property type="entry name" value="REC_hyHK_CKI1_RcsC-like"/>
    <property type="match status" value="1"/>
</dbReference>
<comment type="catalytic activity">
    <reaction evidence="1">
        <text>ATP + protein L-histidine = ADP + protein N-phospho-L-histidine.</text>
        <dbReference type="EC" id="2.7.13.3"/>
    </reaction>
</comment>
<feature type="domain" description="Response regulatory" evidence="8">
    <location>
        <begin position="486"/>
        <end position="603"/>
    </location>
</feature>
<evidence type="ECO:0000256" key="3">
    <source>
        <dbReference type="ARBA" id="ARBA00022553"/>
    </source>
</evidence>
<dbReference type="PANTHER" id="PTHR45339">
    <property type="entry name" value="HYBRID SIGNAL TRANSDUCTION HISTIDINE KINASE J"/>
    <property type="match status" value="1"/>
</dbReference>
<dbReference type="Gene3D" id="3.40.50.2300">
    <property type="match status" value="1"/>
</dbReference>
<evidence type="ECO:0000256" key="2">
    <source>
        <dbReference type="ARBA" id="ARBA00012438"/>
    </source>
</evidence>
<dbReference type="InterPro" id="IPR011006">
    <property type="entry name" value="CheY-like_superfamily"/>
</dbReference>
<reference evidence="9 10" key="1">
    <citation type="submission" date="2020-08" db="EMBL/GenBank/DDBJ databases">
        <title>Functional genomics of gut bacteria from endangered species of beetles.</title>
        <authorList>
            <person name="Carlos-Shanley C."/>
        </authorList>
    </citation>
    <scope>NUCLEOTIDE SEQUENCE [LARGE SCALE GENOMIC DNA]</scope>
    <source>
        <strain evidence="9 10">S00192</strain>
    </source>
</reference>
<dbReference type="Pfam" id="PF05227">
    <property type="entry name" value="CHASE3"/>
    <property type="match status" value="1"/>
</dbReference>
<keyword evidence="9" id="KW-0808">Transferase</keyword>
<keyword evidence="6" id="KW-0812">Transmembrane</keyword>
<accession>A0A7W9FTY3</accession>
<dbReference type="AlphaFoldDB" id="A0A7W9FTY3"/>
<dbReference type="InterPro" id="IPR003594">
    <property type="entry name" value="HATPase_dom"/>
</dbReference>
<evidence type="ECO:0000259" key="8">
    <source>
        <dbReference type="PROSITE" id="PS50110"/>
    </source>
</evidence>
<feature type="domain" description="Histidine kinase" evidence="7">
    <location>
        <begin position="241"/>
        <end position="456"/>
    </location>
</feature>
<organism evidence="9 10">
    <name type="scientific">Brevundimonas vesicularis</name>
    <name type="common">Pseudomonas vesicularis</name>
    <dbReference type="NCBI Taxonomy" id="41276"/>
    <lineage>
        <taxon>Bacteria</taxon>
        <taxon>Pseudomonadati</taxon>
        <taxon>Pseudomonadota</taxon>
        <taxon>Alphaproteobacteria</taxon>
        <taxon>Caulobacterales</taxon>
        <taxon>Caulobacteraceae</taxon>
        <taxon>Brevundimonas</taxon>
    </lineage>
</organism>
<dbReference type="InterPro" id="IPR007891">
    <property type="entry name" value="CHASE3"/>
</dbReference>